<organism evidence="1 2">
    <name type="scientific">Ixodes persulcatus</name>
    <name type="common">Taiga tick</name>
    <dbReference type="NCBI Taxonomy" id="34615"/>
    <lineage>
        <taxon>Eukaryota</taxon>
        <taxon>Metazoa</taxon>
        <taxon>Ecdysozoa</taxon>
        <taxon>Arthropoda</taxon>
        <taxon>Chelicerata</taxon>
        <taxon>Arachnida</taxon>
        <taxon>Acari</taxon>
        <taxon>Parasitiformes</taxon>
        <taxon>Ixodida</taxon>
        <taxon>Ixodoidea</taxon>
        <taxon>Ixodidae</taxon>
        <taxon>Ixodinae</taxon>
        <taxon>Ixodes</taxon>
    </lineage>
</organism>
<accession>A0AC60P0W2</accession>
<reference evidence="1 2" key="1">
    <citation type="journal article" date="2020" name="Cell">
        <title>Large-Scale Comparative Analyses of Tick Genomes Elucidate Their Genetic Diversity and Vector Capacities.</title>
        <authorList>
            <consortium name="Tick Genome and Microbiome Consortium (TIGMIC)"/>
            <person name="Jia N."/>
            <person name="Wang J."/>
            <person name="Shi W."/>
            <person name="Du L."/>
            <person name="Sun Y."/>
            <person name="Zhan W."/>
            <person name="Jiang J.F."/>
            <person name="Wang Q."/>
            <person name="Zhang B."/>
            <person name="Ji P."/>
            <person name="Bell-Sakyi L."/>
            <person name="Cui X.M."/>
            <person name="Yuan T.T."/>
            <person name="Jiang B.G."/>
            <person name="Yang W.F."/>
            <person name="Lam T.T."/>
            <person name="Chang Q.C."/>
            <person name="Ding S.J."/>
            <person name="Wang X.J."/>
            <person name="Zhu J.G."/>
            <person name="Ruan X.D."/>
            <person name="Zhao L."/>
            <person name="Wei J.T."/>
            <person name="Ye R.Z."/>
            <person name="Que T.C."/>
            <person name="Du C.H."/>
            <person name="Zhou Y.H."/>
            <person name="Cheng J.X."/>
            <person name="Dai P.F."/>
            <person name="Guo W.B."/>
            <person name="Han X.H."/>
            <person name="Huang E.J."/>
            <person name="Li L.F."/>
            <person name="Wei W."/>
            <person name="Gao Y.C."/>
            <person name="Liu J.Z."/>
            <person name="Shao H.Z."/>
            <person name="Wang X."/>
            <person name="Wang C.C."/>
            <person name="Yang T.C."/>
            <person name="Huo Q.B."/>
            <person name="Li W."/>
            <person name="Chen H.Y."/>
            <person name="Chen S.E."/>
            <person name="Zhou L.G."/>
            <person name="Ni X.B."/>
            <person name="Tian J.H."/>
            <person name="Sheng Y."/>
            <person name="Liu T."/>
            <person name="Pan Y.S."/>
            <person name="Xia L.Y."/>
            <person name="Li J."/>
            <person name="Zhao F."/>
            <person name="Cao W.C."/>
        </authorList>
    </citation>
    <scope>NUCLEOTIDE SEQUENCE [LARGE SCALE GENOMIC DNA]</scope>
    <source>
        <strain evidence="1">Iper-2018</strain>
    </source>
</reference>
<protein>
    <submittedName>
        <fullName evidence="1">Uncharacterized protein</fullName>
    </submittedName>
</protein>
<evidence type="ECO:0000313" key="1">
    <source>
        <dbReference type="EMBL" id="KAG0413077.1"/>
    </source>
</evidence>
<comment type="caution">
    <text evidence="1">The sequence shown here is derived from an EMBL/GenBank/DDBJ whole genome shotgun (WGS) entry which is preliminary data.</text>
</comment>
<sequence length="268" mass="29759">MVGGSGPADRCHFTSVGEVRSVELRLPLAALAADHTTKHAVRLAWVCVVVAGSIATSYDNGTDPFQRRPHHHRRWIKMISRKDWEPNTTSNYSVVCSKHFVSSDFKENTKIRQLKKGAVPSVFAGYPSYIPAPTSSRASMSPTPVSHIAGREESIPKRTAAASSNSSAMVDAQSFAKRAFATQTEKTRTSSSGFVERRKWRAKEQALRLQISKLKETVDKYKEELRKLKEDCNVSTSLDVVAGAEQKNVRAVFLLDQITNYNSKTDMV</sequence>
<keyword evidence="2" id="KW-1185">Reference proteome</keyword>
<gene>
    <name evidence="1" type="ORF">HPB47_009789</name>
</gene>
<proteinExistence type="predicted"/>
<evidence type="ECO:0000313" key="2">
    <source>
        <dbReference type="Proteomes" id="UP000805193"/>
    </source>
</evidence>
<name>A0AC60P0W2_IXOPE</name>
<dbReference type="EMBL" id="JABSTQ010011296">
    <property type="protein sequence ID" value="KAG0413077.1"/>
    <property type="molecule type" value="Genomic_DNA"/>
</dbReference>
<dbReference type="Proteomes" id="UP000805193">
    <property type="component" value="Unassembled WGS sequence"/>
</dbReference>